<dbReference type="EMBL" id="CM009299">
    <property type="protein sequence ID" value="PNT13915.1"/>
    <property type="molecule type" value="Genomic_DNA"/>
</dbReference>
<dbReference type="AlphaFoldDB" id="U5G2Y9"/>
<name>U5G2Y9_POPTR</name>
<accession>U5G2Y9</accession>
<sequence length="73" mass="8308">MTFSSSLHIDKTNGTIYPAMSCQTTDRRPRDALNLDCLSILRWKSIGYAAHQQEVAGNIDRSEESKVRHEFLP</sequence>
<gene>
    <name evidence="1" type="ORF">POPTR_010G000900</name>
</gene>
<dbReference type="InParanoid" id="U5G2Y9"/>
<organism evidence="1 2">
    <name type="scientific">Populus trichocarpa</name>
    <name type="common">Western balsam poplar</name>
    <name type="synonym">Populus balsamifera subsp. trichocarpa</name>
    <dbReference type="NCBI Taxonomy" id="3694"/>
    <lineage>
        <taxon>Eukaryota</taxon>
        <taxon>Viridiplantae</taxon>
        <taxon>Streptophyta</taxon>
        <taxon>Embryophyta</taxon>
        <taxon>Tracheophyta</taxon>
        <taxon>Spermatophyta</taxon>
        <taxon>Magnoliopsida</taxon>
        <taxon>eudicotyledons</taxon>
        <taxon>Gunneridae</taxon>
        <taxon>Pentapetalae</taxon>
        <taxon>rosids</taxon>
        <taxon>fabids</taxon>
        <taxon>Malpighiales</taxon>
        <taxon>Salicaceae</taxon>
        <taxon>Saliceae</taxon>
        <taxon>Populus</taxon>
    </lineage>
</organism>
<protein>
    <submittedName>
        <fullName evidence="1">Uncharacterized protein</fullName>
    </submittedName>
</protein>
<dbReference type="Proteomes" id="UP000006729">
    <property type="component" value="Chromosome 10"/>
</dbReference>
<proteinExistence type="predicted"/>
<reference evidence="1 2" key="1">
    <citation type="journal article" date="2006" name="Science">
        <title>The genome of black cottonwood, Populus trichocarpa (Torr. &amp; Gray).</title>
        <authorList>
            <person name="Tuskan G.A."/>
            <person name="Difazio S."/>
            <person name="Jansson S."/>
            <person name="Bohlmann J."/>
            <person name="Grigoriev I."/>
            <person name="Hellsten U."/>
            <person name="Putnam N."/>
            <person name="Ralph S."/>
            <person name="Rombauts S."/>
            <person name="Salamov A."/>
            <person name="Schein J."/>
            <person name="Sterck L."/>
            <person name="Aerts A."/>
            <person name="Bhalerao R.R."/>
            <person name="Bhalerao R.P."/>
            <person name="Blaudez D."/>
            <person name="Boerjan W."/>
            <person name="Brun A."/>
            <person name="Brunner A."/>
            <person name="Busov V."/>
            <person name="Campbell M."/>
            <person name="Carlson J."/>
            <person name="Chalot M."/>
            <person name="Chapman J."/>
            <person name="Chen G.L."/>
            <person name="Cooper D."/>
            <person name="Coutinho P.M."/>
            <person name="Couturier J."/>
            <person name="Covert S."/>
            <person name="Cronk Q."/>
            <person name="Cunningham R."/>
            <person name="Davis J."/>
            <person name="Degroeve S."/>
            <person name="Dejardin A."/>
            <person name="Depamphilis C."/>
            <person name="Detter J."/>
            <person name="Dirks B."/>
            <person name="Dubchak I."/>
            <person name="Duplessis S."/>
            <person name="Ehlting J."/>
            <person name="Ellis B."/>
            <person name="Gendler K."/>
            <person name="Goodstein D."/>
            <person name="Gribskov M."/>
            <person name="Grimwood J."/>
            <person name="Groover A."/>
            <person name="Gunter L."/>
            <person name="Hamberger B."/>
            <person name="Heinze B."/>
            <person name="Helariutta Y."/>
            <person name="Henrissat B."/>
            <person name="Holligan D."/>
            <person name="Holt R."/>
            <person name="Huang W."/>
            <person name="Islam-Faridi N."/>
            <person name="Jones S."/>
            <person name="Jones-Rhoades M."/>
            <person name="Jorgensen R."/>
            <person name="Joshi C."/>
            <person name="Kangasjarvi J."/>
            <person name="Karlsson J."/>
            <person name="Kelleher C."/>
            <person name="Kirkpatrick R."/>
            <person name="Kirst M."/>
            <person name="Kohler A."/>
            <person name="Kalluri U."/>
            <person name="Larimer F."/>
            <person name="Leebens-Mack J."/>
            <person name="Leple J.C."/>
            <person name="Locascio P."/>
            <person name="Lou Y."/>
            <person name="Lucas S."/>
            <person name="Martin F."/>
            <person name="Montanini B."/>
            <person name="Napoli C."/>
            <person name="Nelson D.R."/>
            <person name="Nelson C."/>
            <person name="Nieminen K."/>
            <person name="Nilsson O."/>
            <person name="Pereda V."/>
            <person name="Peter G."/>
            <person name="Philippe R."/>
            <person name="Pilate G."/>
            <person name="Poliakov A."/>
            <person name="Razumovskaya J."/>
            <person name="Richardson P."/>
            <person name="Rinaldi C."/>
            <person name="Ritland K."/>
            <person name="Rouze P."/>
            <person name="Ryaboy D."/>
            <person name="Schmutz J."/>
            <person name="Schrader J."/>
            <person name="Segerman B."/>
            <person name="Shin H."/>
            <person name="Siddiqui A."/>
            <person name="Sterky F."/>
            <person name="Terry A."/>
            <person name="Tsai C.J."/>
            <person name="Uberbacher E."/>
            <person name="Unneberg P."/>
            <person name="Vahala J."/>
            <person name="Wall K."/>
            <person name="Wessler S."/>
            <person name="Yang G."/>
            <person name="Yin T."/>
            <person name="Douglas C."/>
            <person name="Marra M."/>
            <person name="Sandberg G."/>
            <person name="Van de Peer Y."/>
            <person name="Rokhsar D."/>
        </authorList>
    </citation>
    <scope>NUCLEOTIDE SEQUENCE [LARGE SCALE GENOMIC DNA]</scope>
    <source>
        <strain evidence="2">cv. Nisqually</strain>
    </source>
</reference>
<evidence type="ECO:0000313" key="2">
    <source>
        <dbReference type="Proteomes" id="UP000006729"/>
    </source>
</evidence>
<dbReference type="HOGENOM" id="CLU_2709394_0_0_1"/>
<evidence type="ECO:0000313" key="1">
    <source>
        <dbReference type="EMBL" id="PNT13915.1"/>
    </source>
</evidence>
<keyword evidence="2" id="KW-1185">Reference proteome</keyword>